<reference evidence="2 3" key="1">
    <citation type="submission" date="2016-11" db="EMBL/GenBank/DDBJ databases">
        <authorList>
            <person name="Jaros S."/>
            <person name="Januszkiewicz K."/>
            <person name="Wedrychowicz H."/>
        </authorList>
    </citation>
    <scope>NUCLEOTIDE SEQUENCE [LARGE SCALE GENOMIC DNA]</scope>
    <source>
        <strain evidence="2 3">DSM 5091</strain>
    </source>
</reference>
<evidence type="ECO:0000313" key="3">
    <source>
        <dbReference type="Proteomes" id="UP000184171"/>
    </source>
</evidence>
<feature type="compositionally biased region" description="Basic and acidic residues" evidence="1">
    <location>
        <begin position="152"/>
        <end position="162"/>
    </location>
</feature>
<dbReference type="Proteomes" id="UP000184171">
    <property type="component" value="Unassembled WGS sequence"/>
</dbReference>
<name>A0A1M6GPH9_MALRU</name>
<sequence>MIVGFNHNISYKGVGFHVQTEDSGVKSPQLVTLLYHAGTIIASKKTVYADILKVENLSQVVEDLAKEQHKGMLRRLTQGEFDDRIIALKIPIEGAPPAKSEQAPEVETTPPQPEAIEEAEIVAPVEEPPAAGIIAPPEEDLSAVEPQAEPSDPEKFLDEPLVDKLRQSKQKVRREPTLDDLIYAYLTGADKC</sequence>
<proteinExistence type="predicted"/>
<dbReference type="AlphaFoldDB" id="A0A1M6GPH9"/>
<accession>A0A1M6GPH9</accession>
<feature type="compositionally biased region" description="Low complexity" evidence="1">
    <location>
        <begin position="126"/>
        <end position="136"/>
    </location>
</feature>
<feature type="region of interest" description="Disordered" evidence="1">
    <location>
        <begin position="126"/>
        <end position="162"/>
    </location>
</feature>
<dbReference type="STRING" id="1122189.SAMN02745165_01622"/>
<evidence type="ECO:0000256" key="1">
    <source>
        <dbReference type="SAM" id="MobiDB-lite"/>
    </source>
</evidence>
<keyword evidence="3" id="KW-1185">Reference proteome</keyword>
<dbReference type="EMBL" id="FQZT01000004">
    <property type="protein sequence ID" value="SHJ11844.1"/>
    <property type="molecule type" value="Genomic_DNA"/>
</dbReference>
<dbReference type="RefSeq" id="WP_072907649.1">
    <property type="nucleotide sequence ID" value="NZ_FQZT01000004.1"/>
</dbReference>
<organism evidence="2 3">
    <name type="scientific">Malonomonas rubra DSM 5091</name>
    <dbReference type="NCBI Taxonomy" id="1122189"/>
    <lineage>
        <taxon>Bacteria</taxon>
        <taxon>Pseudomonadati</taxon>
        <taxon>Thermodesulfobacteriota</taxon>
        <taxon>Desulfuromonadia</taxon>
        <taxon>Desulfuromonadales</taxon>
        <taxon>Geopsychrobacteraceae</taxon>
        <taxon>Malonomonas</taxon>
    </lineage>
</organism>
<gene>
    <name evidence="2" type="ORF">SAMN02745165_01622</name>
</gene>
<evidence type="ECO:0000313" key="2">
    <source>
        <dbReference type="EMBL" id="SHJ11844.1"/>
    </source>
</evidence>
<protein>
    <submittedName>
        <fullName evidence="2">Uncharacterized protein</fullName>
    </submittedName>
</protein>